<dbReference type="Proteomes" id="UP000015520">
    <property type="component" value="Unassembled WGS sequence"/>
</dbReference>
<dbReference type="STRING" id="1172190.M947_08495"/>
<gene>
    <name evidence="3" type="ORF">M947_08495</name>
</gene>
<evidence type="ECO:0000256" key="2">
    <source>
        <dbReference type="PIRSR" id="PIRSR620023-2"/>
    </source>
</evidence>
<dbReference type="SUPFAM" id="SSF53756">
    <property type="entry name" value="UDP-Glycosyltransferase/glycogen phosphorylase"/>
    <property type="match status" value="1"/>
</dbReference>
<dbReference type="EMBL" id="AUPZ01000010">
    <property type="protein sequence ID" value="EQB39184.1"/>
    <property type="molecule type" value="Genomic_DNA"/>
</dbReference>
<feature type="binding site" evidence="2">
    <location>
        <position position="254"/>
    </location>
    <ligand>
        <name>substrate</name>
    </ligand>
</feature>
<proteinExistence type="predicted"/>
<dbReference type="Gene3D" id="3.40.50.2000">
    <property type="entry name" value="Glycogen Phosphorylase B"/>
    <property type="match status" value="1"/>
</dbReference>
<dbReference type="AlphaFoldDB" id="T0KQG0"/>
<organism evidence="3 4">
    <name type="scientific">Sulfurimonas hongkongensis</name>
    <dbReference type="NCBI Taxonomy" id="1172190"/>
    <lineage>
        <taxon>Bacteria</taxon>
        <taxon>Pseudomonadati</taxon>
        <taxon>Campylobacterota</taxon>
        <taxon>Epsilonproteobacteria</taxon>
        <taxon>Campylobacterales</taxon>
        <taxon>Sulfurimonadaceae</taxon>
        <taxon>Sulfurimonas</taxon>
    </lineage>
</organism>
<evidence type="ECO:0000313" key="4">
    <source>
        <dbReference type="Proteomes" id="UP000015520"/>
    </source>
</evidence>
<evidence type="ECO:0000313" key="3">
    <source>
        <dbReference type="EMBL" id="EQB39184.1"/>
    </source>
</evidence>
<dbReference type="eggNOG" id="COG3980">
    <property type="taxonomic scope" value="Bacteria"/>
</dbReference>
<sequence length="314" mass="36450">MNILIRCDSSSSIGTGHVMRCLVLAKEFKDANIVFATQDLDKNINHKIVEAGYRVKLLKTNDLSEVVKLVTKLDIDLAIIDSYDIDYKYEKKLKEKTGVKILALDDTYEKHYCDILLNHNIYAKKKKYKNLVPKECEIRCGAKYTLLRDEFIKEKSRLKRKKQFKIQNSKVKIFLAMGGADTANINIDILKTLKNFNNIKVHLVTTDANKNLDRLKKYSKNRPWINLHINSNKIAKLIAKSDFAIVTPSVTVNEVYYLGLPMIAIKTAKNQRDMYKYLKKKKNLVLQKFNKNKLRKMVKKFGIVSHTIQDKIYE</sequence>
<protein>
    <recommendedName>
        <fullName evidence="5">UDP-2,4-diacetamido-2,4, 6-trideoxy-beta-L-altropyranose hydrolase</fullName>
    </recommendedName>
</protein>
<feature type="binding site" evidence="2">
    <location>
        <position position="148"/>
    </location>
    <ligand>
        <name>substrate</name>
    </ligand>
</feature>
<dbReference type="NCBIfam" id="TIGR03590">
    <property type="entry name" value="PseG"/>
    <property type="match status" value="1"/>
</dbReference>
<reference evidence="3 4" key="1">
    <citation type="submission" date="2013-07" db="EMBL/GenBank/DDBJ databases">
        <title>Sulfurimonas hongkongensis AST-10 Genome Sequencing.</title>
        <authorList>
            <person name="Cai L."/>
            <person name="Zhang T."/>
        </authorList>
    </citation>
    <scope>NUCLEOTIDE SEQUENCE [LARGE SCALE GENOMIC DNA]</scope>
    <source>
        <strain evidence="3 4">AST-10</strain>
    </source>
</reference>
<dbReference type="Gene3D" id="3.40.50.11190">
    <property type="match status" value="1"/>
</dbReference>
<dbReference type="InterPro" id="IPR020023">
    <property type="entry name" value="PseG"/>
</dbReference>
<keyword evidence="4" id="KW-1185">Reference proteome</keyword>
<dbReference type="OrthoDB" id="9788924at2"/>
<evidence type="ECO:0000256" key="1">
    <source>
        <dbReference type="PIRSR" id="PIRSR620023-1"/>
    </source>
</evidence>
<dbReference type="PATRIC" id="fig|1172190.3.peg.1635"/>
<accession>T0KQG0</accession>
<name>T0KQG0_9BACT</name>
<evidence type="ECO:0008006" key="5">
    <source>
        <dbReference type="Google" id="ProtNLM"/>
    </source>
</evidence>
<dbReference type="RefSeq" id="WP_021287949.1">
    <property type="nucleotide sequence ID" value="NZ_AUPZ01000010.1"/>
</dbReference>
<feature type="active site" description="Proton acceptor" evidence="1">
    <location>
        <position position="17"/>
    </location>
</feature>
<comment type="caution">
    <text evidence="3">The sequence shown here is derived from an EMBL/GenBank/DDBJ whole genome shotgun (WGS) entry which is preliminary data.</text>
</comment>